<accession>A0ABS4W327</accession>
<sequence>MGRSLAAVPFRVWAVFHGLLVLTQLGAAGALLDAVDLALETHGGIGGALIVVAMVQTVLAVVATWPGGMPVWPIAVSVALVVADTAQVAIGYSGLLALHVPLGVLIVVAQVAVAVRALQPVRRERPAALSR</sequence>
<dbReference type="EMBL" id="JAGINU010000001">
    <property type="protein sequence ID" value="MBP2370620.1"/>
    <property type="molecule type" value="Genomic_DNA"/>
</dbReference>
<feature type="transmembrane region" description="Helical" evidence="1">
    <location>
        <begin position="12"/>
        <end position="32"/>
    </location>
</feature>
<comment type="caution">
    <text evidence="2">The sequence shown here is derived from an EMBL/GenBank/DDBJ whole genome shotgun (WGS) entry which is preliminary data.</text>
</comment>
<feature type="transmembrane region" description="Helical" evidence="1">
    <location>
        <begin position="96"/>
        <end position="115"/>
    </location>
</feature>
<dbReference type="Proteomes" id="UP001519295">
    <property type="component" value="Unassembled WGS sequence"/>
</dbReference>
<keyword evidence="1" id="KW-0472">Membrane</keyword>
<feature type="transmembrane region" description="Helical" evidence="1">
    <location>
        <begin position="44"/>
        <end position="64"/>
    </location>
</feature>
<proteinExistence type="predicted"/>
<dbReference type="RefSeq" id="WP_210034047.1">
    <property type="nucleotide sequence ID" value="NZ_JAGINU010000001.1"/>
</dbReference>
<reference evidence="2 3" key="1">
    <citation type="submission" date="2021-03" db="EMBL/GenBank/DDBJ databases">
        <title>Sequencing the genomes of 1000 actinobacteria strains.</title>
        <authorList>
            <person name="Klenk H.-P."/>
        </authorList>
    </citation>
    <scope>NUCLEOTIDE SEQUENCE [LARGE SCALE GENOMIC DNA]</scope>
    <source>
        <strain evidence="2 3">DSM 45256</strain>
    </source>
</reference>
<keyword evidence="3" id="KW-1185">Reference proteome</keyword>
<protein>
    <submittedName>
        <fullName evidence="2">Uncharacterized protein</fullName>
    </submittedName>
</protein>
<evidence type="ECO:0000313" key="2">
    <source>
        <dbReference type="EMBL" id="MBP2370620.1"/>
    </source>
</evidence>
<gene>
    <name evidence="2" type="ORF">JOF36_006316</name>
</gene>
<evidence type="ECO:0000313" key="3">
    <source>
        <dbReference type="Proteomes" id="UP001519295"/>
    </source>
</evidence>
<keyword evidence="1" id="KW-0812">Transmembrane</keyword>
<keyword evidence="1" id="KW-1133">Transmembrane helix</keyword>
<evidence type="ECO:0000256" key="1">
    <source>
        <dbReference type="SAM" id="Phobius"/>
    </source>
</evidence>
<organism evidence="2 3">
    <name type="scientific">Pseudonocardia parietis</name>
    <dbReference type="NCBI Taxonomy" id="570936"/>
    <lineage>
        <taxon>Bacteria</taxon>
        <taxon>Bacillati</taxon>
        <taxon>Actinomycetota</taxon>
        <taxon>Actinomycetes</taxon>
        <taxon>Pseudonocardiales</taxon>
        <taxon>Pseudonocardiaceae</taxon>
        <taxon>Pseudonocardia</taxon>
    </lineage>
</organism>
<name>A0ABS4W327_9PSEU</name>